<keyword evidence="1" id="KW-0813">Transport</keyword>
<evidence type="ECO:0000259" key="9">
    <source>
        <dbReference type="PROSITE" id="PS51007"/>
    </source>
</evidence>
<dbReference type="PANTHER" id="PTHR33751">
    <property type="entry name" value="CBB3-TYPE CYTOCHROME C OXIDASE SUBUNIT FIXP"/>
    <property type="match status" value="1"/>
</dbReference>
<dbReference type="RefSeq" id="WP_149789370.1">
    <property type="nucleotide sequence ID" value="NZ_FNIO01000009.1"/>
</dbReference>
<gene>
    <name evidence="10" type="ORF">SAMN05444142_10965</name>
</gene>
<accession>A0A1H0M5S2</accession>
<evidence type="ECO:0000313" key="11">
    <source>
        <dbReference type="Proteomes" id="UP000324252"/>
    </source>
</evidence>
<evidence type="ECO:0000256" key="2">
    <source>
        <dbReference type="ARBA" id="ARBA00022617"/>
    </source>
</evidence>
<evidence type="ECO:0000256" key="1">
    <source>
        <dbReference type="ARBA" id="ARBA00022448"/>
    </source>
</evidence>
<name>A0A1H0M5S2_9RHOB</name>
<evidence type="ECO:0000256" key="5">
    <source>
        <dbReference type="ARBA" id="ARBA00023004"/>
    </source>
</evidence>
<dbReference type="EMBL" id="FQZZ01000009">
    <property type="protein sequence ID" value="SHK78148.1"/>
    <property type="molecule type" value="Genomic_DNA"/>
</dbReference>
<reference evidence="10 11" key="1">
    <citation type="submission" date="2016-11" db="EMBL/GenBank/DDBJ databases">
        <authorList>
            <person name="Varghese N."/>
            <person name="Submissions S."/>
        </authorList>
    </citation>
    <scope>NUCLEOTIDE SEQUENCE [LARGE SCALE GENOMIC DNA]</scope>
    <source>
        <strain evidence="10 11">DSM 29620</strain>
    </source>
</reference>
<keyword evidence="2 6" id="KW-0349">Heme</keyword>
<dbReference type="OrthoDB" id="9773456at2"/>
<evidence type="ECO:0000256" key="6">
    <source>
        <dbReference type="PROSITE-ProRule" id="PRU00433"/>
    </source>
</evidence>
<feature type="domain" description="Cytochrome c" evidence="9">
    <location>
        <begin position="182"/>
        <end position="260"/>
    </location>
</feature>
<dbReference type="Proteomes" id="UP000324252">
    <property type="component" value="Unassembled WGS sequence"/>
</dbReference>
<dbReference type="PANTHER" id="PTHR33751:SF9">
    <property type="entry name" value="CYTOCHROME C4"/>
    <property type="match status" value="1"/>
</dbReference>
<feature type="region of interest" description="Disordered" evidence="7">
    <location>
        <begin position="260"/>
        <end position="279"/>
    </location>
</feature>
<organism evidence="10 11">
    <name type="scientific">Lutimaribacter pacificus</name>
    <dbReference type="NCBI Taxonomy" id="391948"/>
    <lineage>
        <taxon>Bacteria</taxon>
        <taxon>Pseudomonadati</taxon>
        <taxon>Pseudomonadota</taxon>
        <taxon>Alphaproteobacteria</taxon>
        <taxon>Rhodobacterales</taxon>
        <taxon>Roseobacteraceae</taxon>
        <taxon>Lutimaribacter</taxon>
    </lineage>
</organism>
<feature type="chain" id="PRO_5015064889" evidence="8">
    <location>
        <begin position="26"/>
        <end position="373"/>
    </location>
</feature>
<sequence>MKRRHRHIALAAAFLPVAAAAFWFAAPYNIAASVEHYAPIRALLNGYMKNAVAIRAARTEPPDWFDPDDPALIRLGAGHFATGCAACHGAPGRPRSPVVRGMLPEPTRLESAQYSTGEYYWLARHGLKYTGMPGWAGEGRDDEPWALAAFLGNYAALSPGDYHDLAWGPSPPPSDAAAMTLGGVAGPQTPFDGCARCHGRDGLGRDGTAPKLAGQSAEYLAAALDAYAGNRRQSGFMEPVAAALSPRLRAELARRFAGMPPASPVPDGAPPPGDAARGRTLAERGDEHDEIPSCIACHGGDGTAPRAPDIPRLAGQDARWIVVWLRMWRDGPIPDTPGAPRMAAAARGLDDDEIADLAAFYSTAASAGANRER</sequence>
<evidence type="ECO:0000256" key="4">
    <source>
        <dbReference type="ARBA" id="ARBA00022982"/>
    </source>
</evidence>
<keyword evidence="8" id="KW-0732">Signal</keyword>
<dbReference type="Pfam" id="PF13442">
    <property type="entry name" value="Cytochrome_CBB3"/>
    <property type="match status" value="1"/>
</dbReference>
<evidence type="ECO:0000256" key="3">
    <source>
        <dbReference type="ARBA" id="ARBA00022723"/>
    </source>
</evidence>
<feature type="domain" description="Cytochrome c" evidence="9">
    <location>
        <begin position="71"/>
        <end position="155"/>
    </location>
</feature>
<keyword evidence="11" id="KW-1185">Reference proteome</keyword>
<evidence type="ECO:0000313" key="10">
    <source>
        <dbReference type="EMBL" id="SHK78148.1"/>
    </source>
</evidence>
<dbReference type="PROSITE" id="PS51007">
    <property type="entry name" value="CYTC"/>
    <property type="match status" value="3"/>
</dbReference>
<dbReference type="AlphaFoldDB" id="A0A1H0M5S2"/>
<dbReference type="GO" id="GO:0009055">
    <property type="term" value="F:electron transfer activity"/>
    <property type="evidence" value="ECO:0007669"/>
    <property type="project" value="InterPro"/>
</dbReference>
<dbReference type="GO" id="GO:0046872">
    <property type="term" value="F:metal ion binding"/>
    <property type="evidence" value="ECO:0007669"/>
    <property type="project" value="UniProtKB-KW"/>
</dbReference>
<evidence type="ECO:0000256" key="8">
    <source>
        <dbReference type="SAM" id="SignalP"/>
    </source>
</evidence>
<protein>
    <submittedName>
        <fullName evidence="10">Cytochrome c553</fullName>
    </submittedName>
</protein>
<proteinExistence type="predicted"/>
<feature type="compositionally biased region" description="Pro residues" evidence="7">
    <location>
        <begin position="261"/>
        <end position="273"/>
    </location>
</feature>
<dbReference type="InterPro" id="IPR050597">
    <property type="entry name" value="Cytochrome_c_Oxidase_Subunit"/>
</dbReference>
<dbReference type="InterPro" id="IPR009056">
    <property type="entry name" value="Cyt_c-like_dom"/>
</dbReference>
<dbReference type="InterPro" id="IPR036909">
    <property type="entry name" value="Cyt_c-like_dom_sf"/>
</dbReference>
<dbReference type="Pfam" id="PF00034">
    <property type="entry name" value="Cytochrom_C"/>
    <property type="match status" value="2"/>
</dbReference>
<feature type="domain" description="Cytochrome c" evidence="9">
    <location>
        <begin position="273"/>
        <end position="365"/>
    </location>
</feature>
<feature type="signal peptide" evidence="8">
    <location>
        <begin position="1"/>
        <end position="25"/>
    </location>
</feature>
<keyword evidence="4" id="KW-0249">Electron transport</keyword>
<keyword evidence="3 6" id="KW-0479">Metal-binding</keyword>
<keyword evidence="5 6" id="KW-0408">Iron</keyword>
<dbReference type="SUPFAM" id="SSF46626">
    <property type="entry name" value="Cytochrome c"/>
    <property type="match status" value="3"/>
</dbReference>
<dbReference type="Gene3D" id="1.10.760.10">
    <property type="entry name" value="Cytochrome c-like domain"/>
    <property type="match status" value="3"/>
</dbReference>
<dbReference type="GO" id="GO:0020037">
    <property type="term" value="F:heme binding"/>
    <property type="evidence" value="ECO:0007669"/>
    <property type="project" value="InterPro"/>
</dbReference>
<evidence type="ECO:0000256" key="7">
    <source>
        <dbReference type="SAM" id="MobiDB-lite"/>
    </source>
</evidence>